<name>A0A5N6E400_ASPPA</name>
<accession>A0A5N6E400</accession>
<evidence type="ECO:0000313" key="2">
    <source>
        <dbReference type="EMBL" id="KAB8211170.1"/>
    </source>
</evidence>
<reference evidence="2 3" key="1">
    <citation type="submission" date="2019-04" db="EMBL/GenBank/DDBJ databases">
        <title>Fungal friends and foes A comparative genomics study of 23 Aspergillus species from section Flavi.</title>
        <authorList>
            <consortium name="DOE Joint Genome Institute"/>
            <person name="Kjaerbolling I."/>
            <person name="Vesth T.C."/>
            <person name="Frisvad J.C."/>
            <person name="Nybo J.L."/>
            <person name="Theobald S."/>
            <person name="Kildgaard S."/>
            <person name="Petersen T.I."/>
            <person name="Kuo A."/>
            <person name="Sato A."/>
            <person name="Lyhne E.K."/>
            <person name="Kogle M.E."/>
            <person name="Wiebenga A."/>
            <person name="Kun R.S."/>
            <person name="Lubbers R.J."/>
            <person name="Makela M.R."/>
            <person name="Barry K."/>
            <person name="Chovatia M."/>
            <person name="Clum A."/>
            <person name="Daum C."/>
            <person name="Haridas S."/>
            <person name="He G."/>
            <person name="LaButti K."/>
            <person name="Lipzen A."/>
            <person name="Mondo S."/>
            <person name="Pangilinan J."/>
            <person name="Riley R."/>
            <person name="Salamov A."/>
            <person name="Simmons B.A."/>
            <person name="Magnuson J.K."/>
            <person name="Henrissat B."/>
            <person name="Mortensen U.H."/>
            <person name="Larsen T.O."/>
            <person name="De vries R.P."/>
            <person name="Grigoriev I.V."/>
            <person name="Machida M."/>
            <person name="Baker S.E."/>
            <person name="Andersen M.R."/>
        </authorList>
    </citation>
    <scope>NUCLEOTIDE SEQUENCE [LARGE SCALE GENOMIC DNA]</scope>
    <source>
        <strain evidence="2 3">CBS 117618</strain>
    </source>
</reference>
<keyword evidence="3" id="KW-1185">Reference proteome</keyword>
<feature type="chain" id="PRO_5025051630" evidence="1">
    <location>
        <begin position="19"/>
        <end position="230"/>
    </location>
</feature>
<proteinExistence type="predicted"/>
<gene>
    <name evidence="2" type="ORF">BDV34DRAFT_235430</name>
</gene>
<dbReference type="Proteomes" id="UP000326532">
    <property type="component" value="Unassembled WGS sequence"/>
</dbReference>
<feature type="signal peptide" evidence="1">
    <location>
        <begin position="1"/>
        <end position="18"/>
    </location>
</feature>
<evidence type="ECO:0000313" key="3">
    <source>
        <dbReference type="Proteomes" id="UP000326532"/>
    </source>
</evidence>
<protein>
    <submittedName>
        <fullName evidence="2">Uncharacterized protein</fullName>
    </submittedName>
</protein>
<evidence type="ECO:0000256" key="1">
    <source>
        <dbReference type="SAM" id="SignalP"/>
    </source>
</evidence>
<dbReference type="EMBL" id="ML734939">
    <property type="protein sequence ID" value="KAB8211170.1"/>
    <property type="molecule type" value="Genomic_DNA"/>
</dbReference>
<sequence>MFLRVLRLLIFWVIQTRSKLRQITSLHQFFLPPTSVKIGHYYDPALQSEPPVIEKLQTHQMKTYYLDNSEQWFRDAAQQEEVRKWMERVIDEGESIYLVVGYHTVLYARIGMQRSKGKEIGGQLTAPISAGLLASGVAVPLGGLVNPSGHFEAPGEQIVAVQYRKVKFGFLSSRNVDTAVLNKVARRKPYDGPRYLYSEADDMVEVELDGEFEEHHIGSETIFCSLNEDL</sequence>
<organism evidence="2 3">
    <name type="scientific">Aspergillus parasiticus</name>
    <dbReference type="NCBI Taxonomy" id="5067"/>
    <lineage>
        <taxon>Eukaryota</taxon>
        <taxon>Fungi</taxon>
        <taxon>Dikarya</taxon>
        <taxon>Ascomycota</taxon>
        <taxon>Pezizomycotina</taxon>
        <taxon>Eurotiomycetes</taxon>
        <taxon>Eurotiomycetidae</taxon>
        <taxon>Eurotiales</taxon>
        <taxon>Aspergillaceae</taxon>
        <taxon>Aspergillus</taxon>
        <taxon>Aspergillus subgen. Circumdati</taxon>
    </lineage>
</organism>
<dbReference type="VEuPathDB" id="FungiDB:BDV34DRAFT_235430"/>
<dbReference type="AlphaFoldDB" id="A0A5N6E400"/>
<keyword evidence="1" id="KW-0732">Signal</keyword>